<evidence type="ECO:0000256" key="9">
    <source>
        <dbReference type="ARBA" id="ARBA00022909"/>
    </source>
</evidence>
<dbReference type="Gene3D" id="3.30.70.560">
    <property type="entry name" value="7,8-Dihydro-6-hydroxymethylpterin-pyrophosphokinase HPPK"/>
    <property type="match status" value="1"/>
</dbReference>
<comment type="pathway">
    <text evidence="1">Cofactor biosynthesis; tetrahydrofolate biosynthesis; 2-amino-4-hydroxy-6-hydroxymethyl-7,8-dihydropteridine diphosphate from 7,8-dihydroneopterin triphosphate: step 4/4.</text>
</comment>
<dbReference type="eggNOG" id="COG0801">
    <property type="taxonomic scope" value="Bacteria"/>
</dbReference>
<dbReference type="EMBL" id="CP001807">
    <property type="protein sequence ID" value="ACY48887.1"/>
    <property type="molecule type" value="Genomic_DNA"/>
</dbReference>
<evidence type="ECO:0000256" key="5">
    <source>
        <dbReference type="ARBA" id="ARBA00022679"/>
    </source>
</evidence>
<dbReference type="Proteomes" id="UP000002221">
    <property type="component" value="Chromosome"/>
</dbReference>
<comment type="function">
    <text evidence="10">Catalyzes the transfer of pyrophosphate from adenosine triphosphate (ATP) to 6-hydroxymethyl-7,8-dihydropterin, an enzymatic step in folate biosynthesis pathway.</text>
</comment>
<dbReference type="PANTHER" id="PTHR43071">
    <property type="entry name" value="2-AMINO-4-HYDROXY-6-HYDROXYMETHYLDIHYDROPTERIDINE PYROPHOSPHOKINASE"/>
    <property type="match status" value="1"/>
</dbReference>
<keyword evidence="6" id="KW-0547">Nucleotide-binding</keyword>
<dbReference type="OrthoDB" id="9808041at2"/>
<evidence type="ECO:0000256" key="3">
    <source>
        <dbReference type="ARBA" id="ARBA00013253"/>
    </source>
</evidence>
<evidence type="ECO:0000313" key="14">
    <source>
        <dbReference type="EMBL" id="ACY48887.1"/>
    </source>
</evidence>
<evidence type="ECO:0000256" key="2">
    <source>
        <dbReference type="ARBA" id="ARBA00005810"/>
    </source>
</evidence>
<evidence type="ECO:0000256" key="6">
    <source>
        <dbReference type="ARBA" id="ARBA00022741"/>
    </source>
</evidence>
<keyword evidence="9" id="KW-0289">Folate biosynthesis</keyword>
<dbReference type="SUPFAM" id="SSF55083">
    <property type="entry name" value="6-hydroxymethyl-7,8-dihydropterin pyrophosphokinase, HPPK"/>
    <property type="match status" value="1"/>
</dbReference>
<dbReference type="AlphaFoldDB" id="D0MKH5"/>
<dbReference type="GO" id="GO:0016301">
    <property type="term" value="F:kinase activity"/>
    <property type="evidence" value="ECO:0007669"/>
    <property type="project" value="UniProtKB-KW"/>
</dbReference>
<keyword evidence="5 14" id="KW-0808">Transferase</keyword>
<dbReference type="GO" id="GO:0046656">
    <property type="term" value="P:folic acid biosynthetic process"/>
    <property type="evidence" value="ECO:0007669"/>
    <property type="project" value="UniProtKB-KW"/>
</dbReference>
<evidence type="ECO:0000256" key="12">
    <source>
        <dbReference type="ARBA" id="ARBA00033413"/>
    </source>
</evidence>
<evidence type="ECO:0000256" key="8">
    <source>
        <dbReference type="ARBA" id="ARBA00022840"/>
    </source>
</evidence>
<dbReference type="PROSITE" id="PS00794">
    <property type="entry name" value="HPPK"/>
    <property type="match status" value="1"/>
</dbReference>
<gene>
    <name evidence="14" type="ordered locus">Rmar_2006</name>
</gene>
<feature type="domain" description="7,8-dihydro-6-hydroxymethylpterin-pyrophosphokinase" evidence="13">
    <location>
        <begin position="98"/>
        <end position="109"/>
    </location>
</feature>
<evidence type="ECO:0000256" key="1">
    <source>
        <dbReference type="ARBA" id="ARBA00005051"/>
    </source>
</evidence>
<organism evidence="14 15">
    <name type="scientific">Rhodothermus marinus (strain ATCC 43812 / DSM 4252 / R-10)</name>
    <name type="common">Rhodothermus obamensis</name>
    <dbReference type="NCBI Taxonomy" id="518766"/>
    <lineage>
        <taxon>Bacteria</taxon>
        <taxon>Pseudomonadati</taxon>
        <taxon>Rhodothermota</taxon>
        <taxon>Rhodothermia</taxon>
        <taxon>Rhodothermales</taxon>
        <taxon>Rhodothermaceae</taxon>
        <taxon>Rhodothermus</taxon>
    </lineage>
</organism>
<accession>D0MKH5</accession>
<dbReference type="HOGENOM" id="CLU_097916_2_3_10"/>
<dbReference type="RefSeq" id="WP_012844498.1">
    <property type="nucleotide sequence ID" value="NC_013501.1"/>
</dbReference>
<dbReference type="Pfam" id="PF01288">
    <property type="entry name" value="HPPK"/>
    <property type="match status" value="1"/>
</dbReference>
<protein>
    <recommendedName>
        <fullName evidence="4">2-amino-4-hydroxy-6-hydroxymethyldihydropteridine pyrophosphokinase</fullName>
        <ecNumber evidence="3">2.7.6.3</ecNumber>
    </recommendedName>
    <alternativeName>
        <fullName evidence="11">6-hydroxymethyl-7,8-dihydropterin pyrophosphokinase</fullName>
    </alternativeName>
    <alternativeName>
        <fullName evidence="12">7,8-dihydro-6-hydroxymethylpterin-pyrophosphokinase</fullName>
    </alternativeName>
</protein>
<dbReference type="GO" id="GO:0046654">
    <property type="term" value="P:tetrahydrofolate biosynthetic process"/>
    <property type="evidence" value="ECO:0007669"/>
    <property type="project" value="UniProtKB-UniPathway"/>
</dbReference>
<sequence length="178" mass="19775">MSRVPGRLPASVFLALGSNLGDRAAYLRGAVATLRRHPAVQVVVVSPVYESTAHVLPGQTQPDYLNAVVWLRTTLAPEALLDFCLQLEAAAGRVRTARWAPRTLDLDLLAWDDLVRCDERLTLPHPRLAERRFVLRPWADLAPDFYVPAPFCATVAELLQRCPDRAPLRRTGVSLETC</sequence>
<dbReference type="PANTHER" id="PTHR43071:SF1">
    <property type="entry name" value="2-AMINO-4-HYDROXY-6-HYDROXYMETHYLDIHYDROPTERIDINE PYROPHOSPHOKINASE"/>
    <property type="match status" value="1"/>
</dbReference>
<evidence type="ECO:0000259" key="13">
    <source>
        <dbReference type="PROSITE" id="PS00794"/>
    </source>
</evidence>
<evidence type="ECO:0000256" key="11">
    <source>
        <dbReference type="ARBA" id="ARBA00029766"/>
    </source>
</evidence>
<name>D0MKH5_RHOM4</name>
<dbReference type="UniPathway" id="UPA00077">
    <property type="reaction ID" value="UER00155"/>
</dbReference>
<evidence type="ECO:0000256" key="7">
    <source>
        <dbReference type="ARBA" id="ARBA00022777"/>
    </source>
</evidence>
<dbReference type="GO" id="GO:0005524">
    <property type="term" value="F:ATP binding"/>
    <property type="evidence" value="ECO:0007669"/>
    <property type="project" value="UniProtKB-KW"/>
</dbReference>
<dbReference type="STRING" id="518766.Rmar_2006"/>
<evidence type="ECO:0000256" key="10">
    <source>
        <dbReference type="ARBA" id="ARBA00029409"/>
    </source>
</evidence>
<keyword evidence="15" id="KW-1185">Reference proteome</keyword>
<keyword evidence="8" id="KW-0067">ATP-binding</keyword>
<dbReference type="EC" id="2.7.6.3" evidence="3"/>
<reference evidence="14 15" key="1">
    <citation type="journal article" date="2009" name="Stand. Genomic Sci.">
        <title>Complete genome sequence of Rhodothermus marinus type strain (R-10).</title>
        <authorList>
            <person name="Nolan M."/>
            <person name="Tindall B.J."/>
            <person name="Pomrenke H."/>
            <person name="Lapidus A."/>
            <person name="Copeland A."/>
            <person name="Glavina Del Rio T."/>
            <person name="Lucas S."/>
            <person name="Chen F."/>
            <person name="Tice H."/>
            <person name="Cheng J.F."/>
            <person name="Saunders E."/>
            <person name="Han C."/>
            <person name="Bruce D."/>
            <person name="Goodwin L."/>
            <person name="Chain P."/>
            <person name="Pitluck S."/>
            <person name="Ovchinikova G."/>
            <person name="Pati A."/>
            <person name="Ivanova N."/>
            <person name="Mavromatis K."/>
            <person name="Chen A."/>
            <person name="Palaniappan K."/>
            <person name="Land M."/>
            <person name="Hauser L."/>
            <person name="Chang Y.J."/>
            <person name="Jeffries C.D."/>
            <person name="Brettin T."/>
            <person name="Goker M."/>
            <person name="Bristow J."/>
            <person name="Eisen J.A."/>
            <person name="Markowitz V."/>
            <person name="Hugenholtz P."/>
            <person name="Kyrpides N.C."/>
            <person name="Klenk H.P."/>
            <person name="Detter J.C."/>
        </authorList>
    </citation>
    <scope>NUCLEOTIDE SEQUENCE [LARGE SCALE GENOMIC DNA]</scope>
    <source>
        <strain evidence="15">ATCC 43812 / DSM 4252 / R-10</strain>
    </source>
</reference>
<dbReference type="InterPro" id="IPR000550">
    <property type="entry name" value="Hppk"/>
</dbReference>
<proteinExistence type="inferred from homology"/>
<dbReference type="CDD" id="cd00483">
    <property type="entry name" value="HPPK"/>
    <property type="match status" value="1"/>
</dbReference>
<dbReference type="KEGG" id="rmr:Rmar_2006"/>
<comment type="similarity">
    <text evidence="2">Belongs to the HPPK family.</text>
</comment>
<dbReference type="InterPro" id="IPR035907">
    <property type="entry name" value="Hppk_sf"/>
</dbReference>
<evidence type="ECO:0000313" key="15">
    <source>
        <dbReference type="Proteomes" id="UP000002221"/>
    </source>
</evidence>
<keyword evidence="7 14" id="KW-0418">Kinase</keyword>
<evidence type="ECO:0000256" key="4">
    <source>
        <dbReference type="ARBA" id="ARBA00016218"/>
    </source>
</evidence>
<dbReference type="NCBIfam" id="TIGR01498">
    <property type="entry name" value="folK"/>
    <property type="match status" value="1"/>
</dbReference>
<dbReference type="GO" id="GO:0003848">
    <property type="term" value="F:2-amino-4-hydroxy-6-hydroxymethyldihydropteridine diphosphokinase activity"/>
    <property type="evidence" value="ECO:0007669"/>
    <property type="project" value="UniProtKB-EC"/>
</dbReference>